<protein>
    <submittedName>
        <fullName evidence="1">Uncharacterized protein</fullName>
    </submittedName>
</protein>
<accession>A0AC11DD54</accession>
<dbReference type="Ensembl" id="ENSOART00020055142.1">
    <property type="protein sequence ID" value="ENSOARP00020043502.1"/>
    <property type="gene ID" value="ENSOARG00020039835.1"/>
</dbReference>
<name>A0AC11DD54_SHEEP</name>
<reference evidence="1" key="3">
    <citation type="submission" date="2025-09" db="UniProtKB">
        <authorList>
            <consortium name="Ensembl"/>
        </authorList>
    </citation>
    <scope>IDENTIFICATION</scope>
</reference>
<sequence>MQETWVRSLGWEDPLEEGMAIHSSNLQTWRILVDRGAWWAIGQGSHLESDMTEQPSTTQHILPKASYLLGNIQFIYSHYGKQYGESLQKLPGKGVGQDCILSSCLFNFYAEYIMQNARLDEAQAGIKIAGRISITSDMQMTPPLWQKARGTNSLLMKMKEESEKAGLKLNFQKTKIMASSTITSWEIDGETVETVSDFIFLGSKITADGDYSHEIKRHLLLGRKTIEKPRQRIRKQRHYFANKSLSSQSCGFSSGHVWI</sequence>
<proteinExistence type="predicted"/>
<organism evidence="1">
    <name type="scientific">Ovis aries</name>
    <name type="common">Sheep</name>
    <dbReference type="NCBI Taxonomy" id="9940"/>
    <lineage>
        <taxon>Eukaryota</taxon>
        <taxon>Metazoa</taxon>
        <taxon>Chordata</taxon>
        <taxon>Craniata</taxon>
        <taxon>Vertebrata</taxon>
        <taxon>Euteleostomi</taxon>
        <taxon>Mammalia</taxon>
        <taxon>Eutheria</taxon>
        <taxon>Laurasiatheria</taxon>
        <taxon>Artiodactyla</taxon>
        <taxon>Ruminantia</taxon>
        <taxon>Pecora</taxon>
        <taxon>Bovidae</taxon>
        <taxon>Caprinae</taxon>
        <taxon>Ovis</taxon>
    </lineage>
</organism>
<evidence type="ECO:0000313" key="1">
    <source>
        <dbReference type="Ensembl" id="ENSOARP00020043502.1"/>
    </source>
</evidence>
<reference evidence="1" key="1">
    <citation type="submission" date="2020-11" db="EMBL/GenBank/DDBJ databases">
        <authorList>
            <person name="Davenport K.M."/>
            <person name="Bickhart D.M."/>
            <person name="Smith T.P.L."/>
            <person name="Murdoch B.M."/>
            <person name="Rosen B.D."/>
        </authorList>
    </citation>
    <scope>NUCLEOTIDE SEQUENCE [LARGE SCALE GENOMIC DNA]</scope>
    <source>
        <strain evidence="1">OAR_USU_Benz2616</strain>
    </source>
</reference>
<reference evidence="1" key="2">
    <citation type="submission" date="2025-08" db="UniProtKB">
        <authorList>
            <consortium name="Ensembl"/>
        </authorList>
    </citation>
    <scope>IDENTIFICATION</scope>
</reference>